<proteinExistence type="predicted"/>
<sequence>MKQYPIILLLFLLMLSCKEENKSRPEAEIKKEIAGVFDAYVNQLNTQGLKGIDSYFSKDDRFYWVEDGLLQYPDRAALLEGIEAFYPSVRSVHMTVSGINIHVIDDNTATLFSLYKQDFVLNTGYSFHLEGAFTILLTPEDDSWKFLIGHSSVKKPRDTDQ</sequence>
<dbReference type="RefSeq" id="WP_163608005.1">
    <property type="nucleotide sequence ID" value="NZ_JAABOO010000003.1"/>
</dbReference>
<accession>A0A6P0UNH4</accession>
<comment type="caution">
    <text evidence="2">The sequence shown here is derived from an EMBL/GenBank/DDBJ whole genome shotgun (WGS) entry which is preliminary data.</text>
</comment>
<dbReference type="PROSITE" id="PS51257">
    <property type="entry name" value="PROKAR_LIPOPROTEIN"/>
    <property type="match status" value="1"/>
</dbReference>
<feature type="domain" description="SnoaL-like" evidence="1">
    <location>
        <begin position="35"/>
        <end position="153"/>
    </location>
</feature>
<dbReference type="Proteomes" id="UP000468581">
    <property type="component" value="Unassembled WGS sequence"/>
</dbReference>
<keyword evidence="3" id="KW-1185">Reference proteome</keyword>
<reference evidence="2 3" key="1">
    <citation type="submission" date="2020-01" db="EMBL/GenBank/DDBJ databases">
        <title>Leptobacterium flavescens.</title>
        <authorList>
            <person name="Wang G."/>
        </authorList>
    </citation>
    <scope>NUCLEOTIDE SEQUENCE [LARGE SCALE GENOMIC DNA]</scope>
    <source>
        <strain evidence="2 3">KCTC 22160</strain>
    </source>
</reference>
<dbReference type="AlphaFoldDB" id="A0A6P0UNH4"/>
<dbReference type="EMBL" id="JAABOO010000003">
    <property type="protein sequence ID" value="NER14725.1"/>
    <property type="molecule type" value="Genomic_DNA"/>
</dbReference>
<protein>
    <submittedName>
        <fullName evidence="2">DUF4440 domain-containing protein</fullName>
    </submittedName>
</protein>
<organism evidence="2 3">
    <name type="scientific">Leptobacterium flavescens</name>
    <dbReference type="NCBI Taxonomy" id="472055"/>
    <lineage>
        <taxon>Bacteria</taxon>
        <taxon>Pseudomonadati</taxon>
        <taxon>Bacteroidota</taxon>
        <taxon>Flavobacteriia</taxon>
        <taxon>Flavobacteriales</taxon>
        <taxon>Flavobacteriaceae</taxon>
        <taxon>Leptobacterium</taxon>
    </lineage>
</organism>
<gene>
    <name evidence="2" type="ORF">GWK08_14810</name>
</gene>
<evidence type="ECO:0000313" key="2">
    <source>
        <dbReference type="EMBL" id="NER14725.1"/>
    </source>
</evidence>
<name>A0A6P0UNH4_9FLAO</name>
<dbReference type="Gene3D" id="3.10.450.50">
    <property type="match status" value="1"/>
</dbReference>
<dbReference type="InterPro" id="IPR032710">
    <property type="entry name" value="NTF2-like_dom_sf"/>
</dbReference>
<evidence type="ECO:0000313" key="3">
    <source>
        <dbReference type="Proteomes" id="UP000468581"/>
    </source>
</evidence>
<evidence type="ECO:0000259" key="1">
    <source>
        <dbReference type="Pfam" id="PF13474"/>
    </source>
</evidence>
<dbReference type="Pfam" id="PF13474">
    <property type="entry name" value="SnoaL_3"/>
    <property type="match status" value="1"/>
</dbReference>
<dbReference type="InterPro" id="IPR037401">
    <property type="entry name" value="SnoaL-like"/>
</dbReference>
<dbReference type="SUPFAM" id="SSF54427">
    <property type="entry name" value="NTF2-like"/>
    <property type="match status" value="1"/>
</dbReference>